<name>A0A1S2VME5_9BACT</name>
<dbReference type="EMBL" id="MORL01000003">
    <property type="protein sequence ID" value="OIN59924.1"/>
    <property type="molecule type" value="Genomic_DNA"/>
</dbReference>
<evidence type="ECO:0008006" key="3">
    <source>
        <dbReference type="Google" id="ProtNLM"/>
    </source>
</evidence>
<organism evidence="1 2">
    <name type="scientific">Arsenicibacter rosenii</name>
    <dbReference type="NCBI Taxonomy" id="1750698"/>
    <lineage>
        <taxon>Bacteria</taxon>
        <taxon>Pseudomonadati</taxon>
        <taxon>Bacteroidota</taxon>
        <taxon>Cytophagia</taxon>
        <taxon>Cytophagales</taxon>
        <taxon>Spirosomataceae</taxon>
        <taxon>Arsenicibacter</taxon>
    </lineage>
</organism>
<gene>
    <name evidence="1" type="ORF">BLX24_08750</name>
</gene>
<accession>A0A1S2VME5</accession>
<protein>
    <recommendedName>
        <fullName evidence="3">DUF922 domain-containing protein</fullName>
    </recommendedName>
</protein>
<keyword evidence="2" id="KW-1185">Reference proteome</keyword>
<dbReference type="Proteomes" id="UP000181790">
    <property type="component" value="Unassembled WGS sequence"/>
</dbReference>
<sequence length="292" mass="33905">MLSFDADNVSGRKNTMKRVVWLFLMGSLQACAPQISTSVNKLYPPLAEHDVVVVFDENESYDSTLAERIGEVNVLEGSLSLGCSFDDVKNLARNQARILGANALKIYEHKYPNVLSTCHRIRAIALRFKDLAPYEKEISWHPDRLLQWKNFKGRIREASTALAETRCSIVVLPKVKAGWKIRVDPEVYTYFNAEFSWVRPEGKNNLVLQHEQLHFDIAELFARKLRKAYEGKIKDMRSWNLYGEKLYWELIKEYERFQDEYDRDIYADATRQPGWTAKVRAEMAALSRYAIN</sequence>
<dbReference type="AlphaFoldDB" id="A0A1S2VME5"/>
<proteinExistence type="predicted"/>
<evidence type="ECO:0000313" key="1">
    <source>
        <dbReference type="EMBL" id="OIN59924.1"/>
    </source>
</evidence>
<evidence type="ECO:0000313" key="2">
    <source>
        <dbReference type="Proteomes" id="UP000181790"/>
    </source>
</evidence>
<comment type="caution">
    <text evidence="1">The sequence shown here is derived from an EMBL/GenBank/DDBJ whole genome shotgun (WGS) entry which is preliminary data.</text>
</comment>
<reference evidence="1 2" key="1">
    <citation type="submission" date="2016-10" db="EMBL/GenBank/DDBJ databases">
        <title>Arsenicibacter rosenii gen. nov., sp. nov., an efficient arsenic-methylating bacterium isolated from an arsenic-contaminated paddy soil.</title>
        <authorList>
            <person name="Huang K."/>
        </authorList>
    </citation>
    <scope>NUCLEOTIDE SEQUENCE [LARGE SCALE GENOMIC DNA]</scope>
    <source>
        <strain evidence="1 2">SM-1</strain>
    </source>
</reference>